<dbReference type="Proteomes" id="UP001162501">
    <property type="component" value="Chromosome 14"/>
</dbReference>
<accession>A0AC59YF18</accession>
<protein>
    <submittedName>
        <fullName evidence="1">Uncharacterized protein</fullName>
    </submittedName>
</protein>
<evidence type="ECO:0000313" key="1">
    <source>
        <dbReference type="EMBL" id="CAM9644601.1"/>
    </source>
</evidence>
<dbReference type="EMBL" id="OX596098">
    <property type="protein sequence ID" value="CAM9644601.1"/>
    <property type="molecule type" value="Genomic_DNA"/>
</dbReference>
<reference evidence="1" key="1">
    <citation type="submission" date="2023-05" db="EMBL/GenBank/DDBJ databases">
        <authorList>
            <consortium name="ELIXIR-Norway"/>
        </authorList>
    </citation>
    <scope>NUCLEOTIDE SEQUENCE</scope>
</reference>
<organism evidence="1 2">
    <name type="scientific">Rangifer tarandus platyrhynchus</name>
    <name type="common">Svalbard reindeer</name>
    <dbReference type="NCBI Taxonomy" id="3082113"/>
    <lineage>
        <taxon>Eukaryota</taxon>
        <taxon>Metazoa</taxon>
        <taxon>Chordata</taxon>
        <taxon>Craniata</taxon>
        <taxon>Vertebrata</taxon>
        <taxon>Euteleostomi</taxon>
        <taxon>Mammalia</taxon>
        <taxon>Eutheria</taxon>
        <taxon>Laurasiatheria</taxon>
        <taxon>Artiodactyla</taxon>
        <taxon>Ruminantia</taxon>
        <taxon>Pecora</taxon>
        <taxon>Cervidae</taxon>
        <taxon>Odocoileinae</taxon>
        <taxon>Rangifer</taxon>
    </lineage>
</organism>
<proteinExistence type="predicted"/>
<gene>
    <name evidence="1" type="ORF">MRATA1EN22A_LOCUS5428</name>
</gene>
<reference evidence="1" key="2">
    <citation type="submission" date="2025-03" db="EMBL/GenBank/DDBJ databases">
        <authorList>
            <consortium name="ELIXIR-Norway"/>
            <consortium name="Elixir Norway"/>
        </authorList>
    </citation>
    <scope>NUCLEOTIDE SEQUENCE</scope>
</reference>
<evidence type="ECO:0000313" key="2">
    <source>
        <dbReference type="Proteomes" id="UP001162501"/>
    </source>
</evidence>
<name>A0AC59YF18_RANTA</name>
<sequence length="110" mass="12094">MRTLMAWLSQLQVAQGRPEDGCGDEGPAVPSNPWQAGKSNLIKDFGTYLRPPEAGRQDAGGPLRTGKLIMSPGRLSTQVCWRTDLFCNISTWWLACLGSSISRDQQLTRS</sequence>